<protein>
    <submittedName>
        <fullName evidence="1">Uncharacterized protein</fullName>
    </submittedName>
</protein>
<evidence type="ECO:0000313" key="2">
    <source>
        <dbReference type="Proteomes" id="UP000230002"/>
    </source>
</evidence>
<organism evidence="1 2">
    <name type="scientific">Ganoderma sinense ZZ0214-1</name>
    <dbReference type="NCBI Taxonomy" id="1077348"/>
    <lineage>
        <taxon>Eukaryota</taxon>
        <taxon>Fungi</taxon>
        <taxon>Dikarya</taxon>
        <taxon>Basidiomycota</taxon>
        <taxon>Agaricomycotina</taxon>
        <taxon>Agaricomycetes</taxon>
        <taxon>Polyporales</taxon>
        <taxon>Polyporaceae</taxon>
        <taxon>Ganoderma</taxon>
    </lineage>
</organism>
<keyword evidence="2" id="KW-1185">Reference proteome</keyword>
<reference evidence="1 2" key="1">
    <citation type="journal article" date="2015" name="Sci. Rep.">
        <title>Chromosome-level genome map provides insights into diverse defense mechanisms in the medicinal fungus Ganoderma sinense.</title>
        <authorList>
            <person name="Zhu Y."/>
            <person name="Xu J."/>
            <person name="Sun C."/>
            <person name="Zhou S."/>
            <person name="Xu H."/>
            <person name="Nelson D.R."/>
            <person name="Qian J."/>
            <person name="Song J."/>
            <person name="Luo H."/>
            <person name="Xiang L."/>
            <person name="Li Y."/>
            <person name="Xu Z."/>
            <person name="Ji A."/>
            <person name="Wang L."/>
            <person name="Lu S."/>
            <person name="Hayward A."/>
            <person name="Sun W."/>
            <person name="Li X."/>
            <person name="Schwartz D.C."/>
            <person name="Wang Y."/>
            <person name="Chen S."/>
        </authorList>
    </citation>
    <scope>NUCLEOTIDE SEQUENCE [LARGE SCALE GENOMIC DNA]</scope>
    <source>
        <strain evidence="1 2">ZZ0214-1</strain>
    </source>
</reference>
<accession>A0A2G8RRK8</accession>
<comment type="caution">
    <text evidence="1">The sequence shown here is derived from an EMBL/GenBank/DDBJ whole genome shotgun (WGS) entry which is preliminary data.</text>
</comment>
<dbReference type="Proteomes" id="UP000230002">
    <property type="component" value="Unassembled WGS sequence"/>
</dbReference>
<name>A0A2G8RRK8_9APHY</name>
<proteinExistence type="predicted"/>
<evidence type="ECO:0000313" key="1">
    <source>
        <dbReference type="EMBL" id="PIL24132.1"/>
    </source>
</evidence>
<dbReference type="STRING" id="1077348.A0A2G8RRK8"/>
<dbReference type="AlphaFoldDB" id="A0A2G8RRK8"/>
<dbReference type="EMBL" id="AYKW01000067">
    <property type="protein sequence ID" value="PIL24132.1"/>
    <property type="molecule type" value="Genomic_DNA"/>
</dbReference>
<sequence>MQLFPDALAPTRIDRRLTTGRLTLASAWSNLIAEKPRLPFYFYVVENGWKEEPLVCARRLVQGHNTRDLATLYDPKMETVGSLPLYRRLLAYAQACRAAASADFRLHGLPSSDTALSYMVRLAHTPPRDTVHRVTAGVA</sequence>
<gene>
    <name evidence="1" type="ORF">GSI_13884</name>
</gene>